<dbReference type="Pfam" id="PF00232">
    <property type="entry name" value="Glyco_hydro_1"/>
    <property type="match status" value="1"/>
</dbReference>
<dbReference type="GO" id="GO:0005975">
    <property type="term" value="P:carbohydrate metabolic process"/>
    <property type="evidence" value="ECO:0007669"/>
    <property type="project" value="InterPro"/>
</dbReference>
<dbReference type="GO" id="GO:0008422">
    <property type="term" value="F:beta-glucosidase activity"/>
    <property type="evidence" value="ECO:0007669"/>
    <property type="project" value="TreeGrafter"/>
</dbReference>
<comment type="caution">
    <text evidence="3">The sequence shown here is derived from an EMBL/GenBank/DDBJ whole genome shotgun (WGS) entry which is preliminary data.</text>
</comment>
<accession>A0A6A6KC71</accession>
<organism evidence="3 4">
    <name type="scientific">Hevea brasiliensis</name>
    <name type="common">Para rubber tree</name>
    <name type="synonym">Siphonia brasiliensis</name>
    <dbReference type="NCBI Taxonomy" id="3981"/>
    <lineage>
        <taxon>Eukaryota</taxon>
        <taxon>Viridiplantae</taxon>
        <taxon>Streptophyta</taxon>
        <taxon>Embryophyta</taxon>
        <taxon>Tracheophyta</taxon>
        <taxon>Spermatophyta</taxon>
        <taxon>Magnoliopsida</taxon>
        <taxon>eudicotyledons</taxon>
        <taxon>Gunneridae</taxon>
        <taxon>Pentapetalae</taxon>
        <taxon>rosids</taxon>
        <taxon>fabids</taxon>
        <taxon>Malpighiales</taxon>
        <taxon>Euphorbiaceae</taxon>
        <taxon>Crotonoideae</taxon>
        <taxon>Micrandreae</taxon>
        <taxon>Hevea</taxon>
    </lineage>
</organism>
<dbReference type="PANTHER" id="PTHR10353:SF175">
    <property type="entry name" value="BETA-GLUCOSIDASE 18-LIKE ISOFORM X1"/>
    <property type="match status" value="1"/>
</dbReference>
<evidence type="ECO:0000256" key="1">
    <source>
        <dbReference type="ARBA" id="ARBA00010838"/>
    </source>
</evidence>
<comment type="similarity">
    <text evidence="1 2">Belongs to the glycosyl hydrolase 1 family.</text>
</comment>
<dbReference type="PANTHER" id="PTHR10353">
    <property type="entry name" value="GLYCOSYL HYDROLASE"/>
    <property type="match status" value="1"/>
</dbReference>
<sequence>MKRRAAARNETFFMVEVVDWREIKKMKMDNRKACNGRHVICKGGYDVVGKEIRECVKTANPRFFVVPRGMEKIINYVKERYNSMRMIVTENAEHYLNELLTLNYRDGADVGGYFVRSMIDNFEWIDGYSVRYGLYYVDRQTLKRMPKLSAKWYKNFLTVDATSNSNSSNIFKRKNIMSVGKSE</sequence>
<protein>
    <submittedName>
        <fullName evidence="3">Uncharacterized protein</fullName>
    </submittedName>
</protein>
<evidence type="ECO:0000313" key="4">
    <source>
        <dbReference type="Proteomes" id="UP000467840"/>
    </source>
</evidence>
<dbReference type="Proteomes" id="UP000467840">
    <property type="component" value="Chromosome 3"/>
</dbReference>
<dbReference type="Gene3D" id="3.20.20.80">
    <property type="entry name" value="Glycosidases"/>
    <property type="match status" value="1"/>
</dbReference>
<dbReference type="PRINTS" id="PR00131">
    <property type="entry name" value="GLHYDRLASE1"/>
</dbReference>
<dbReference type="SUPFAM" id="SSF51445">
    <property type="entry name" value="(Trans)glycosidases"/>
    <property type="match status" value="1"/>
</dbReference>
<dbReference type="InterPro" id="IPR017853">
    <property type="entry name" value="GH"/>
</dbReference>
<dbReference type="AlphaFoldDB" id="A0A6A6KC71"/>
<evidence type="ECO:0000256" key="2">
    <source>
        <dbReference type="RuleBase" id="RU003690"/>
    </source>
</evidence>
<gene>
    <name evidence="3" type="ORF">GH714_009557</name>
</gene>
<dbReference type="EMBL" id="JAAGAX010000017">
    <property type="protein sequence ID" value="KAF2285994.1"/>
    <property type="molecule type" value="Genomic_DNA"/>
</dbReference>
<name>A0A6A6KC71_HEVBR</name>
<keyword evidence="4" id="KW-1185">Reference proteome</keyword>
<proteinExistence type="inferred from homology"/>
<reference evidence="3 4" key="1">
    <citation type="journal article" date="2020" name="Mol. Plant">
        <title>The Chromosome-Based Rubber Tree Genome Provides New Insights into Spurge Genome Evolution and Rubber Biosynthesis.</title>
        <authorList>
            <person name="Liu J."/>
            <person name="Shi C."/>
            <person name="Shi C.C."/>
            <person name="Li W."/>
            <person name="Zhang Q.J."/>
            <person name="Zhang Y."/>
            <person name="Li K."/>
            <person name="Lu H.F."/>
            <person name="Shi C."/>
            <person name="Zhu S.T."/>
            <person name="Xiao Z.Y."/>
            <person name="Nan H."/>
            <person name="Yue Y."/>
            <person name="Zhu X.G."/>
            <person name="Wu Y."/>
            <person name="Hong X.N."/>
            <person name="Fan G.Y."/>
            <person name="Tong Y."/>
            <person name="Zhang D."/>
            <person name="Mao C.L."/>
            <person name="Liu Y.L."/>
            <person name="Hao S.J."/>
            <person name="Liu W.Q."/>
            <person name="Lv M.Q."/>
            <person name="Zhang H.B."/>
            <person name="Liu Y."/>
            <person name="Hu-Tang G.R."/>
            <person name="Wang J.P."/>
            <person name="Wang J.H."/>
            <person name="Sun Y.H."/>
            <person name="Ni S.B."/>
            <person name="Chen W.B."/>
            <person name="Zhang X.C."/>
            <person name="Jiao Y.N."/>
            <person name="Eichler E.E."/>
            <person name="Li G.H."/>
            <person name="Liu X."/>
            <person name="Gao L.Z."/>
        </authorList>
    </citation>
    <scope>NUCLEOTIDE SEQUENCE [LARGE SCALE GENOMIC DNA]</scope>
    <source>
        <strain evidence="4">cv. GT1</strain>
        <tissue evidence="3">Leaf</tissue>
    </source>
</reference>
<evidence type="ECO:0000313" key="3">
    <source>
        <dbReference type="EMBL" id="KAF2285994.1"/>
    </source>
</evidence>
<dbReference type="InterPro" id="IPR001360">
    <property type="entry name" value="Glyco_hydro_1"/>
</dbReference>